<dbReference type="EMBL" id="LNXT01000048">
    <property type="protein sequence ID" value="KTC68204.1"/>
    <property type="molecule type" value="Genomic_DNA"/>
</dbReference>
<evidence type="ECO:0000313" key="4">
    <source>
        <dbReference type="Proteomes" id="UP000255066"/>
    </source>
</evidence>
<accession>A0A378I8I1</accession>
<reference evidence="2 4" key="2">
    <citation type="submission" date="2018-06" db="EMBL/GenBank/DDBJ databases">
        <authorList>
            <consortium name="Pathogen Informatics"/>
            <person name="Doyle S."/>
        </authorList>
    </citation>
    <scope>NUCLEOTIDE SEQUENCE [LARGE SCALE GENOMIC DNA]</scope>
    <source>
        <strain evidence="2 4">NCTC12437</strain>
    </source>
</reference>
<dbReference type="STRING" id="28083.Lbir_2806"/>
<name>A0A378I8I1_9GAMM</name>
<evidence type="ECO:0000313" key="1">
    <source>
        <dbReference type="EMBL" id="KTC68204.1"/>
    </source>
</evidence>
<dbReference type="EMBL" id="UGNW01000001">
    <property type="protein sequence ID" value="STX31085.1"/>
    <property type="molecule type" value="Genomic_DNA"/>
</dbReference>
<proteinExistence type="predicted"/>
<dbReference type="Proteomes" id="UP000054735">
    <property type="component" value="Unassembled WGS sequence"/>
</dbReference>
<dbReference type="AlphaFoldDB" id="A0A378I8I1"/>
<dbReference type="RefSeq" id="WP_131792986.1">
    <property type="nucleotide sequence ID" value="NZ_CAAAHV010000004.1"/>
</dbReference>
<evidence type="ECO:0000313" key="2">
    <source>
        <dbReference type="EMBL" id="STX31085.1"/>
    </source>
</evidence>
<sequence>MTGLTQKFKTKAEQLLLILKEAVNENYMILLSSNPSPALGFSGEQLLYIKSFRRFFDSLPENLRSHLLAREINKFDTLEKLYSLGVEDWEPTAWARAYFLNPGLSIMTACAKRMEQLQVKERQVRALLDPLYSSSQRALELLVNKCSLATLSAVQDRISRQSAEQNEWQRMRNELIEHRRKELNAQWAMSSLINQAGNSPIFSNQSTASGLKPAEIIRPVDDFKPS</sequence>
<reference evidence="1 3" key="1">
    <citation type="submission" date="2015-11" db="EMBL/GenBank/DDBJ databases">
        <title>Genomic analysis of 38 Legionella species identifies large and diverse effector repertoires.</title>
        <authorList>
            <person name="Burstein D."/>
            <person name="Amaro F."/>
            <person name="Zusman T."/>
            <person name="Lifshitz Z."/>
            <person name="Cohen O."/>
            <person name="Gilbert J.A."/>
            <person name="Pupko T."/>
            <person name="Shuman H.A."/>
            <person name="Segal G."/>
        </authorList>
    </citation>
    <scope>NUCLEOTIDE SEQUENCE [LARGE SCALE GENOMIC DNA]</scope>
    <source>
        <strain evidence="1 3">CDC#1407-AL-14</strain>
    </source>
</reference>
<gene>
    <name evidence="1" type="ORF">Lbir_2806</name>
    <name evidence="2" type="ORF">NCTC12437_00855</name>
</gene>
<protein>
    <submittedName>
        <fullName evidence="2">Uncharacterized protein</fullName>
    </submittedName>
</protein>
<dbReference type="Proteomes" id="UP000255066">
    <property type="component" value="Unassembled WGS sequence"/>
</dbReference>
<organism evidence="2 4">
    <name type="scientific">Legionella birminghamensis</name>
    <dbReference type="NCBI Taxonomy" id="28083"/>
    <lineage>
        <taxon>Bacteria</taxon>
        <taxon>Pseudomonadati</taxon>
        <taxon>Pseudomonadota</taxon>
        <taxon>Gammaproteobacteria</taxon>
        <taxon>Legionellales</taxon>
        <taxon>Legionellaceae</taxon>
        <taxon>Legionella</taxon>
    </lineage>
</organism>
<dbReference type="OrthoDB" id="9907948at2"/>
<evidence type="ECO:0000313" key="3">
    <source>
        <dbReference type="Proteomes" id="UP000054735"/>
    </source>
</evidence>
<keyword evidence="3" id="KW-1185">Reference proteome</keyword>